<dbReference type="OrthoDB" id="21144at2759"/>
<evidence type="ECO:0000256" key="1">
    <source>
        <dbReference type="SAM" id="MobiDB-lite"/>
    </source>
</evidence>
<feature type="domain" description="Reverse transcriptase" evidence="2">
    <location>
        <begin position="119"/>
        <end position="244"/>
    </location>
</feature>
<keyword evidence="3" id="KW-0695">RNA-directed DNA polymerase</keyword>
<name>A0A2I0UHA3_LIMLA</name>
<feature type="region of interest" description="Disordered" evidence="1">
    <location>
        <begin position="242"/>
        <end position="284"/>
    </location>
</feature>
<sequence length="284" mass="32394">MGNTQQELITCASPLLTVEKLLRKDRGFCIDLSLLHPAMVLWVKGDLTGIQIRCVLQKGIADAVLDAQATVSFMFQIAAPSHCYGGPVTPDDLGINRKLTYLHQSSISGRALSKKGYKFRKKPNQTKPNHWWIENCLKDRAQRVMTGGTESSWRSITSGASQGSVLGPVLFNIFINDLDEGMECPLSKFADDTTLRGVADTPEGCAAIQRDLDRLESWAERNLMKFNKGKCRVVHLGRNNPLHQDREEKRREEKRREEKRREEKRREEKRREKKIFPEDPTIAY</sequence>
<reference evidence="4" key="2">
    <citation type="submission" date="2017-12" db="EMBL/GenBank/DDBJ databases">
        <title>Genome sequence of the Bar-tailed Godwit (Limosa lapponica baueri).</title>
        <authorList>
            <person name="Lima N.C.B."/>
            <person name="Parody-Merino A.M."/>
            <person name="Battley P.F."/>
            <person name="Fidler A.E."/>
            <person name="Prosdocimi F."/>
        </authorList>
    </citation>
    <scope>NUCLEOTIDE SEQUENCE [LARGE SCALE GENOMIC DNA]</scope>
</reference>
<organism evidence="3 4">
    <name type="scientific">Limosa lapponica baueri</name>
    <dbReference type="NCBI Taxonomy" id="1758121"/>
    <lineage>
        <taxon>Eukaryota</taxon>
        <taxon>Metazoa</taxon>
        <taxon>Chordata</taxon>
        <taxon>Craniata</taxon>
        <taxon>Vertebrata</taxon>
        <taxon>Euteleostomi</taxon>
        <taxon>Archelosauria</taxon>
        <taxon>Archosauria</taxon>
        <taxon>Dinosauria</taxon>
        <taxon>Saurischia</taxon>
        <taxon>Theropoda</taxon>
        <taxon>Coelurosauria</taxon>
        <taxon>Aves</taxon>
        <taxon>Neognathae</taxon>
        <taxon>Neoaves</taxon>
        <taxon>Charadriiformes</taxon>
        <taxon>Scolopacidae</taxon>
        <taxon>Limosa</taxon>
    </lineage>
</organism>
<evidence type="ECO:0000313" key="3">
    <source>
        <dbReference type="EMBL" id="PKU45433.1"/>
    </source>
</evidence>
<accession>A0A2I0UHA3</accession>
<dbReference type="PANTHER" id="PTHR33332">
    <property type="entry name" value="REVERSE TRANSCRIPTASE DOMAIN-CONTAINING PROTEIN"/>
    <property type="match status" value="1"/>
</dbReference>
<reference evidence="4" key="1">
    <citation type="submission" date="2017-11" db="EMBL/GenBank/DDBJ databases">
        <authorList>
            <person name="Lima N.C."/>
            <person name="Parody-Merino A.M."/>
            <person name="Battley P.F."/>
            <person name="Fidler A.E."/>
            <person name="Prosdocimi F."/>
        </authorList>
    </citation>
    <scope>NUCLEOTIDE SEQUENCE [LARGE SCALE GENOMIC DNA]</scope>
</reference>
<dbReference type="AlphaFoldDB" id="A0A2I0UHA3"/>
<dbReference type="Pfam" id="PF00078">
    <property type="entry name" value="RVT_1"/>
    <property type="match status" value="1"/>
</dbReference>
<gene>
    <name evidence="3" type="ORF">llap_4256</name>
</gene>
<protein>
    <submittedName>
        <fullName evidence="3">Rna-directed dna polymerase from mobile element jockey-like</fullName>
    </submittedName>
</protein>
<dbReference type="GO" id="GO:0003964">
    <property type="term" value="F:RNA-directed DNA polymerase activity"/>
    <property type="evidence" value="ECO:0007669"/>
    <property type="project" value="UniProtKB-KW"/>
</dbReference>
<feature type="compositionally biased region" description="Basic and acidic residues" evidence="1">
    <location>
        <begin position="243"/>
        <end position="277"/>
    </location>
</feature>
<dbReference type="EMBL" id="KZ505760">
    <property type="protein sequence ID" value="PKU45433.1"/>
    <property type="molecule type" value="Genomic_DNA"/>
</dbReference>
<proteinExistence type="predicted"/>
<keyword evidence="3" id="KW-0808">Transferase</keyword>
<evidence type="ECO:0000259" key="2">
    <source>
        <dbReference type="Pfam" id="PF00078"/>
    </source>
</evidence>
<keyword evidence="3" id="KW-0548">Nucleotidyltransferase</keyword>
<evidence type="ECO:0000313" key="4">
    <source>
        <dbReference type="Proteomes" id="UP000233556"/>
    </source>
</evidence>
<dbReference type="InterPro" id="IPR000477">
    <property type="entry name" value="RT_dom"/>
</dbReference>
<keyword evidence="4" id="KW-1185">Reference proteome</keyword>
<dbReference type="Proteomes" id="UP000233556">
    <property type="component" value="Unassembled WGS sequence"/>
</dbReference>